<dbReference type="AlphaFoldDB" id="A0A1L7TIF3"/>
<dbReference type="EMBL" id="FCQH01000007">
    <property type="protein sequence ID" value="CVK95021.1"/>
    <property type="molecule type" value="Genomic_DNA"/>
</dbReference>
<accession>A0A1L7TIF3</accession>
<dbReference type="Proteomes" id="UP000184255">
    <property type="component" value="Unassembled WGS sequence"/>
</dbReference>
<evidence type="ECO:0000313" key="1">
    <source>
        <dbReference type="EMBL" id="CVK95021.1"/>
    </source>
</evidence>
<dbReference type="RefSeq" id="XP_041683148.1">
    <property type="nucleotide sequence ID" value="XM_041832712.1"/>
</dbReference>
<sequence>MASPVPIKFSEITATYYRLTGKLMLHAKGTIPGFFLTPSFEQELWIGALKFAVIAYSGGLTKLPHKKEVEFDREFPIHLPIPDFNNKSVLIKTAFGTSDIPIKYVDSDNSTSDIIVPLLATADDTAAPASNPDKKPGYNTTIRPHKDYYLTDKGTLDITAEVPKQPNSWVNIDFNPEFIKLVAASYEKGFIKWTIAWEKVPDLSHDPQRVSVITTVEPEVKIQIWPPIPDSKDIQPYLIHRMFMGGDQKE</sequence>
<keyword evidence="2" id="KW-1185">Reference proteome</keyword>
<reference evidence="2" key="1">
    <citation type="journal article" date="2016" name="Genome Biol. Evol.">
        <title>Comparative 'omics' of the Fusarium fujikuroi species complex highlights differences in genetic potential and metabolite synthesis.</title>
        <authorList>
            <person name="Niehaus E.-M."/>
            <person name="Muensterkoetter M."/>
            <person name="Proctor R.H."/>
            <person name="Brown D.W."/>
            <person name="Sharon A."/>
            <person name="Idan Y."/>
            <person name="Oren-Young L."/>
            <person name="Sieber C.M."/>
            <person name="Novak O."/>
            <person name="Pencik A."/>
            <person name="Tarkowska D."/>
            <person name="Hromadova K."/>
            <person name="Freeman S."/>
            <person name="Maymon M."/>
            <person name="Elazar M."/>
            <person name="Youssef S.A."/>
            <person name="El-Shabrawy E.S.M."/>
            <person name="Shalaby A.B.A."/>
            <person name="Houterman P."/>
            <person name="Brock N.L."/>
            <person name="Burkhardt I."/>
            <person name="Tsavkelova E.A."/>
            <person name="Dickschat J.S."/>
            <person name="Galuszka P."/>
            <person name="Gueldener U."/>
            <person name="Tudzynski B."/>
        </authorList>
    </citation>
    <scope>NUCLEOTIDE SEQUENCE [LARGE SCALE GENOMIC DNA]</scope>
    <source>
        <strain evidence="2">MRC7560</strain>
    </source>
</reference>
<evidence type="ECO:0000313" key="2">
    <source>
        <dbReference type="Proteomes" id="UP000184255"/>
    </source>
</evidence>
<gene>
    <name evidence="1" type="ORF">FMAN_13265</name>
</gene>
<organism evidence="1 2">
    <name type="scientific">Fusarium mangiferae</name>
    <name type="common">Mango malformation disease fungus</name>
    <dbReference type="NCBI Taxonomy" id="192010"/>
    <lineage>
        <taxon>Eukaryota</taxon>
        <taxon>Fungi</taxon>
        <taxon>Dikarya</taxon>
        <taxon>Ascomycota</taxon>
        <taxon>Pezizomycotina</taxon>
        <taxon>Sordariomycetes</taxon>
        <taxon>Hypocreomycetidae</taxon>
        <taxon>Hypocreales</taxon>
        <taxon>Nectriaceae</taxon>
        <taxon>Fusarium</taxon>
        <taxon>Fusarium fujikuroi species complex</taxon>
    </lineage>
</organism>
<dbReference type="VEuPathDB" id="FungiDB:FMAN_13265"/>
<proteinExistence type="predicted"/>
<name>A0A1L7TIF3_FUSMA</name>
<protein>
    <submittedName>
        <fullName evidence="1">Uncharacterized protein</fullName>
    </submittedName>
</protein>
<dbReference type="GeneID" id="65092514"/>
<comment type="caution">
    <text evidence="1">The sequence shown here is derived from an EMBL/GenBank/DDBJ whole genome shotgun (WGS) entry which is preliminary data.</text>
</comment>